<dbReference type="Proteomes" id="UP001209570">
    <property type="component" value="Unassembled WGS sequence"/>
</dbReference>
<evidence type="ECO:0000313" key="2">
    <source>
        <dbReference type="EMBL" id="KAJ0397669.1"/>
    </source>
</evidence>
<feature type="region of interest" description="Disordered" evidence="1">
    <location>
        <begin position="1"/>
        <end position="46"/>
    </location>
</feature>
<organism evidence="2 3">
    <name type="scientific">Pythium insidiosum</name>
    <name type="common">Pythiosis disease agent</name>
    <dbReference type="NCBI Taxonomy" id="114742"/>
    <lineage>
        <taxon>Eukaryota</taxon>
        <taxon>Sar</taxon>
        <taxon>Stramenopiles</taxon>
        <taxon>Oomycota</taxon>
        <taxon>Peronosporomycetes</taxon>
        <taxon>Pythiales</taxon>
        <taxon>Pythiaceae</taxon>
        <taxon>Pythium</taxon>
    </lineage>
</organism>
<gene>
    <name evidence="2" type="ORF">P43SY_007742</name>
</gene>
<dbReference type="EMBL" id="JAKCXM010000242">
    <property type="protein sequence ID" value="KAJ0397669.1"/>
    <property type="molecule type" value="Genomic_DNA"/>
</dbReference>
<proteinExistence type="predicted"/>
<comment type="caution">
    <text evidence="2">The sequence shown here is derived from an EMBL/GenBank/DDBJ whole genome shotgun (WGS) entry which is preliminary data.</text>
</comment>
<name>A0AAD5M078_PYTIN</name>
<feature type="compositionally biased region" description="Polar residues" evidence="1">
    <location>
        <begin position="1"/>
        <end position="15"/>
    </location>
</feature>
<evidence type="ECO:0000256" key="1">
    <source>
        <dbReference type="SAM" id="MobiDB-lite"/>
    </source>
</evidence>
<protein>
    <submittedName>
        <fullName evidence="2">Uncharacterized protein</fullName>
    </submittedName>
</protein>
<feature type="region of interest" description="Disordered" evidence="1">
    <location>
        <begin position="357"/>
        <end position="380"/>
    </location>
</feature>
<evidence type="ECO:0000313" key="3">
    <source>
        <dbReference type="Proteomes" id="UP001209570"/>
    </source>
</evidence>
<accession>A0AAD5M078</accession>
<reference evidence="2" key="1">
    <citation type="submission" date="2021-12" db="EMBL/GenBank/DDBJ databases">
        <title>Prjna785345.</title>
        <authorList>
            <person name="Rujirawat T."/>
            <person name="Krajaejun T."/>
        </authorList>
    </citation>
    <scope>NUCLEOTIDE SEQUENCE</scope>
    <source>
        <strain evidence="2">Pi057C3</strain>
    </source>
</reference>
<feature type="compositionally biased region" description="Low complexity" evidence="1">
    <location>
        <begin position="363"/>
        <end position="378"/>
    </location>
</feature>
<sequence>MESQSSWRSGFSMTSPRDGARVAAQMSEDADRSARESSSSSSDRVRVGHDAVCRLITPERAFYRVLDESPVFIIDLRFTGSDDGEDPEDRDAEVVSVHEMMKTTGRTSSRDRTQMHQDRNAYCVKKMPDEIVASSGRLQCRHGPKQLLTTFIRLEHIQNAYMVLAVSDKRREESPLLHKLPSTEDATVEHGRFYFRVLVPVELRRGPDLLAPIISRHLFKNAEEIIECSQTYRCPQSSVMFVKLAYEDGWLFESLNSGIKVLERLATEPVIEYGQFFYIVRIPVGIRVAPNIMAQRSGKGYKLHSIVEGSQRFTPPGSKITYVKVCREKSTRCTCSNSHQSYETMHPSPKAKVRVELDDEEQSLMPRSSSTSSLPTLTEDPEKKNGKFFFRVVAEKKEVLLSPERDGEVIKYLFQNTFFAAEIEYTLPRTQETYVRLAKEKGWLALDSASTPEDSRSLQRIPEELYNLYFMPPSWVWKCTLEEIKHPASALMFTFPWKQIWWIFELESGEKHCVEVQHGLRGGFKAVIFDGQVQHQNRSVSDILWDAGSELVFEWNGHTFKVIIALEGAFFSQYLQFYSYSLLVDEEEILPVEF</sequence>
<keyword evidence="3" id="KW-1185">Reference proteome</keyword>
<dbReference type="AlphaFoldDB" id="A0AAD5M078"/>